<keyword evidence="2" id="KW-1185">Reference proteome</keyword>
<dbReference type="EMBL" id="AP018586">
    <property type="protein sequence ID" value="BBD91192.1"/>
    <property type="molecule type" value="Genomic_DNA"/>
</dbReference>
<dbReference type="RefSeq" id="WP_002444953.1">
    <property type="nucleotide sequence ID" value="NZ_AP018585.1"/>
</dbReference>
<proteinExistence type="predicted"/>
<name>A0ABM7FT99_9STAP</name>
<accession>A0ABM7FT99</accession>
<protein>
    <submittedName>
        <fullName evidence="1">Uncharacterized protein</fullName>
    </submittedName>
</protein>
<evidence type="ECO:0000313" key="1">
    <source>
        <dbReference type="EMBL" id="BBD91192.1"/>
    </source>
</evidence>
<dbReference type="GeneID" id="58049868"/>
<evidence type="ECO:0000313" key="2">
    <source>
        <dbReference type="Proteomes" id="UP000274772"/>
    </source>
</evidence>
<organism evidence="1 2">
    <name type="scientific">Staphylococcus caprae</name>
    <dbReference type="NCBI Taxonomy" id="29380"/>
    <lineage>
        <taxon>Bacteria</taxon>
        <taxon>Bacillati</taxon>
        <taxon>Bacillota</taxon>
        <taxon>Bacilli</taxon>
        <taxon>Bacillales</taxon>
        <taxon>Staphylococcaceae</taxon>
        <taxon>Staphylococcus</taxon>
    </lineage>
</organism>
<sequence length="94" mass="10749">MLMPNPILGDEVTDKLKKEMEKKKITGVIAPEHFKRHHDHENEMKAEEKALITQTMSHCHAFSKNFKGSAKGDWVDSAMSELDKISNNLKNIMD</sequence>
<dbReference type="Proteomes" id="UP000274772">
    <property type="component" value="Chromosome"/>
</dbReference>
<gene>
    <name evidence="1" type="ORF">JMUB590_0082</name>
</gene>
<reference evidence="1 2" key="1">
    <citation type="submission" date="2018-05" db="EMBL/GenBank/DDBJ databases">
        <title>Complete genome sequencing of three human clinical isolates of Staphylococcus caprae reveals virulence factors similar to those of S. epidermidis and S. capitis.</title>
        <authorList>
            <person name="Watanabe S."/>
            <person name="Cui L."/>
        </authorList>
    </citation>
    <scope>NUCLEOTIDE SEQUENCE [LARGE SCALE GENOMIC DNA]</scope>
    <source>
        <strain evidence="1 2">JMUB590</strain>
    </source>
</reference>